<dbReference type="Pfam" id="PF11872">
    <property type="entry name" value="DUF3392"/>
    <property type="match status" value="1"/>
</dbReference>
<keyword evidence="1" id="KW-0812">Transmembrane</keyword>
<reference evidence="2 3" key="1">
    <citation type="submission" date="2016-10" db="EMBL/GenBank/DDBJ databases">
        <authorList>
            <person name="de Groot N.N."/>
        </authorList>
    </citation>
    <scope>NUCLEOTIDE SEQUENCE [LARGE SCALE GENOMIC DNA]</scope>
    <source>
        <strain evidence="2 3">DSM 4180</strain>
    </source>
</reference>
<keyword evidence="1" id="KW-0472">Membrane</keyword>
<feature type="transmembrane region" description="Helical" evidence="1">
    <location>
        <begin position="20"/>
        <end position="42"/>
    </location>
</feature>
<dbReference type="STRING" id="195064.SAMN05421721_10546"/>
<feature type="transmembrane region" description="Helical" evidence="1">
    <location>
        <begin position="63"/>
        <end position="82"/>
    </location>
</feature>
<name>A0A1I4QQH6_ECTMO</name>
<evidence type="ECO:0000256" key="1">
    <source>
        <dbReference type="SAM" id="Phobius"/>
    </source>
</evidence>
<keyword evidence="3" id="KW-1185">Reference proteome</keyword>
<dbReference type="InterPro" id="IPR021813">
    <property type="entry name" value="DUF3392"/>
</dbReference>
<gene>
    <name evidence="2" type="ORF">SAMN05421721_10546</name>
</gene>
<sequence>MENALQAMLEWFDALLLDAGAWLRGYVSQLALAFVATLLVIYGSDINRTVKGAVRTWPRIMRLLAFVVMCVFGYGALTVLITPWIARGLSQVDTFWLAPVVIGGFLLLGWLAERKNQI</sequence>
<protein>
    <recommendedName>
        <fullName evidence="4">DUF3392 domain-containing protein</fullName>
    </recommendedName>
</protein>
<organism evidence="2 3">
    <name type="scientific">Ectothiorhodospira mobilis</name>
    <dbReference type="NCBI Taxonomy" id="195064"/>
    <lineage>
        <taxon>Bacteria</taxon>
        <taxon>Pseudomonadati</taxon>
        <taxon>Pseudomonadota</taxon>
        <taxon>Gammaproteobacteria</taxon>
        <taxon>Chromatiales</taxon>
        <taxon>Ectothiorhodospiraceae</taxon>
        <taxon>Ectothiorhodospira</taxon>
    </lineage>
</organism>
<proteinExistence type="predicted"/>
<keyword evidence="1" id="KW-1133">Transmembrane helix</keyword>
<dbReference type="EMBL" id="FOUO01000005">
    <property type="protein sequence ID" value="SFM41960.1"/>
    <property type="molecule type" value="Genomic_DNA"/>
</dbReference>
<feature type="transmembrane region" description="Helical" evidence="1">
    <location>
        <begin position="94"/>
        <end position="112"/>
    </location>
</feature>
<dbReference type="RefSeq" id="WP_238619694.1">
    <property type="nucleotide sequence ID" value="NZ_FOUO01000005.1"/>
</dbReference>
<dbReference type="AlphaFoldDB" id="A0A1I4QQH6"/>
<evidence type="ECO:0000313" key="2">
    <source>
        <dbReference type="EMBL" id="SFM41960.1"/>
    </source>
</evidence>
<evidence type="ECO:0008006" key="4">
    <source>
        <dbReference type="Google" id="ProtNLM"/>
    </source>
</evidence>
<accession>A0A1I4QQH6</accession>
<dbReference type="Proteomes" id="UP000199556">
    <property type="component" value="Unassembled WGS sequence"/>
</dbReference>
<evidence type="ECO:0000313" key="3">
    <source>
        <dbReference type="Proteomes" id="UP000199556"/>
    </source>
</evidence>